<dbReference type="AlphaFoldDB" id="A0A2M6Z231"/>
<dbReference type="FunFam" id="3.40.1280.10:FF:000001">
    <property type="entry name" value="tRNA (guanine-N(1)-)-methyltransferase"/>
    <property type="match status" value="1"/>
</dbReference>
<reference evidence="20" key="1">
    <citation type="submission" date="2017-09" db="EMBL/GenBank/DDBJ databases">
        <title>Depth-based differentiation of microbial function through sediment-hosted aquifers and enrichment of novel symbionts in the deep terrestrial subsurface.</title>
        <authorList>
            <person name="Probst A.J."/>
            <person name="Ladd B."/>
            <person name="Jarett J.K."/>
            <person name="Geller-Mcgrath D.E."/>
            <person name="Sieber C.M.K."/>
            <person name="Emerson J.B."/>
            <person name="Anantharaman K."/>
            <person name="Thomas B.C."/>
            <person name="Malmstrom R."/>
            <person name="Stieglmeier M."/>
            <person name="Klingl A."/>
            <person name="Woyke T."/>
            <person name="Ryan C.M."/>
            <person name="Banfield J.F."/>
        </authorList>
    </citation>
    <scope>NUCLEOTIDE SEQUENCE [LARGE SCALE GENOMIC DNA]</scope>
</reference>
<keyword evidence="11 15" id="KW-0819">tRNA processing</keyword>
<dbReference type="Pfam" id="PF01746">
    <property type="entry name" value="tRNA_m1G_MT"/>
    <property type="match status" value="1"/>
</dbReference>
<comment type="function">
    <text evidence="1 15 17">Specifically methylates guanosine-37 in various tRNAs.</text>
</comment>
<evidence type="ECO:0000256" key="15">
    <source>
        <dbReference type="HAMAP-Rule" id="MF_00605"/>
    </source>
</evidence>
<dbReference type="Gene3D" id="3.40.1280.10">
    <property type="match status" value="1"/>
</dbReference>
<evidence type="ECO:0000256" key="1">
    <source>
        <dbReference type="ARBA" id="ARBA00002634"/>
    </source>
</evidence>
<evidence type="ECO:0000256" key="13">
    <source>
        <dbReference type="ARBA" id="ARBA00033392"/>
    </source>
</evidence>
<evidence type="ECO:0000256" key="14">
    <source>
        <dbReference type="ARBA" id="ARBA00047783"/>
    </source>
</evidence>
<name>A0A2M6Z231_9BACT</name>
<dbReference type="NCBIfam" id="NF000648">
    <property type="entry name" value="PRK00026.1"/>
    <property type="match status" value="1"/>
</dbReference>
<evidence type="ECO:0000256" key="10">
    <source>
        <dbReference type="ARBA" id="ARBA00022691"/>
    </source>
</evidence>
<dbReference type="GO" id="GO:0005829">
    <property type="term" value="C:cytosol"/>
    <property type="evidence" value="ECO:0007669"/>
    <property type="project" value="TreeGrafter"/>
</dbReference>
<dbReference type="NCBIfam" id="TIGR00088">
    <property type="entry name" value="trmD"/>
    <property type="match status" value="1"/>
</dbReference>
<organism evidence="19 20">
    <name type="scientific">bacterium (Candidatus Gribaldobacteria) CG07_land_8_20_14_0_80_33_18</name>
    <dbReference type="NCBI Taxonomy" id="2014272"/>
    <lineage>
        <taxon>Bacteria</taxon>
        <taxon>Candidatus Gribaldobacteria</taxon>
    </lineage>
</organism>
<keyword evidence="9 15" id="KW-0808">Transferase</keyword>
<evidence type="ECO:0000256" key="9">
    <source>
        <dbReference type="ARBA" id="ARBA00022679"/>
    </source>
</evidence>
<accession>A0A2M6Z231</accession>
<keyword evidence="10 15" id="KW-0949">S-adenosyl-L-methionine</keyword>
<dbReference type="GO" id="GO:0002939">
    <property type="term" value="P:tRNA N1-guanine methylation"/>
    <property type="evidence" value="ECO:0007669"/>
    <property type="project" value="TreeGrafter"/>
</dbReference>
<evidence type="ECO:0000256" key="11">
    <source>
        <dbReference type="ARBA" id="ARBA00022694"/>
    </source>
</evidence>
<evidence type="ECO:0000256" key="7">
    <source>
        <dbReference type="ARBA" id="ARBA00022490"/>
    </source>
</evidence>
<evidence type="ECO:0000313" key="20">
    <source>
        <dbReference type="Proteomes" id="UP000228777"/>
    </source>
</evidence>
<evidence type="ECO:0000256" key="8">
    <source>
        <dbReference type="ARBA" id="ARBA00022603"/>
    </source>
</evidence>
<dbReference type="InterPro" id="IPR029026">
    <property type="entry name" value="tRNA_m1G_MTases_N"/>
</dbReference>
<sequence>MTFDIITLFPEFFEFYLNHSILKKAQEKKIVKINVINLRDFAVDKHKTVDDKPFGGGRGMVVKLEPIFKAVSSLTKFKIQNSKFKITDKKSKIILFTPRGKKFNQKIAYQFSKLDRIILICGRYEGVDERVAKYIADEEISIGDYVLMGGDLPALIVIETITRLIPGVIGKSELLKERITKEKGFIEYPQYTRPEVFNSKKRVSWRVPKILLSGNHKKIEEWRKKHQKVIE</sequence>
<feature type="binding site" evidence="15 16">
    <location>
        <position position="122"/>
    </location>
    <ligand>
        <name>S-adenosyl-L-methionine</name>
        <dbReference type="ChEBI" id="CHEBI:59789"/>
    </ligand>
</feature>
<evidence type="ECO:0000256" key="12">
    <source>
        <dbReference type="ARBA" id="ARBA00029736"/>
    </source>
</evidence>
<dbReference type="InterPro" id="IPR029028">
    <property type="entry name" value="Alpha/beta_knot_MTases"/>
</dbReference>
<dbReference type="PANTHER" id="PTHR46417">
    <property type="entry name" value="TRNA (GUANINE-N(1)-)-METHYLTRANSFERASE"/>
    <property type="match status" value="1"/>
</dbReference>
<evidence type="ECO:0000256" key="4">
    <source>
        <dbReference type="ARBA" id="ARBA00011738"/>
    </source>
</evidence>
<keyword evidence="7 15" id="KW-0963">Cytoplasm</keyword>
<comment type="subunit">
    <text evidence="4 15 17">Homodimer.</text>
</comment>
<dbReference type="CDD" id="cd18080">
    <property type="entry name" value="TrmD-like"/>
    <property type="match status" value="1"/>
</dbReference>
<dbReference type="InterPro" id="IPR016009">
    <property type="entry name" value="tRNA_MeTrfase_TRMD/TRM10"/>
</dbReference>
<dbReference type="Gene3D" id="1.10.1270.20">
    <property type="entry name" value="tRNA(m1g37)methyltransferase, domain 2"/>
    <property type="match status" value="1"/>
</dbReference>
<evidence type="ECO:0000256" key="6">
    <source>
        <dbReference type="ARBA" id="ARBA00014679"/>
    </source>
</evidence>
<evidence type="ECO:0000259" key="18">
    <source>
        <dbReference type="Pfam" id="PF01746"/>
    </source>
</evidence>
<dbReference type="PANTHER" id="PTHR46417:SF1">
    <property type="entry name" value="TRNA (GUANINE-N(1)-)-METHYLTRANSFERASE"/>
    <property type="match status" value="1"/>
</dbReference>
<comment type="catalytic activity">
    <reaction evidence="14 15 17">
        <text>guanosine(37) in tRNA + S-adenosyl-L-methionine = N(1)-methylguanosine(37) in tRNA + S-adenosyl-L-homocysteine + H(+)</text>
        <dbReference type="Rhea" id="RHEA:36899"/>
        <dbReference type="Rhea" id="RHEA-COMP:10145"/>
        <dbReference type="Rhea" id="RHEA-COMP:10147"/>
        <dbReference type="ChEBI" id="CHEBI:15378"/>
        <dbReference type="ChEBI" id="CHEBI:57856"/>
        <dbReference type="ChEBI" id="CHEBI:59789"/>
        <dbReference type="ChEBI" id="CHEBI:73542"/>
        <dbReference type="ChEBI" id="CHEBI:74269"/>
        <dbReference type="EC" id="2.1.1.228"/>
    </reaction>
</comment>
<dbReference type="EC" id="2.1.1.228" evidence="5 15"/>
<keyword evidence="8 15" id="KW-0489">Methyltransferase</keyword>
<comment type="subcellular location">
    <subcellularLocation>
        <location evidence="2 15 17">Cytoplasm</location>
    </subcellularLocation>
</comment>
<dbReference type="GO" id="GO:0052906">
    <property type="term" value="F:tRNA (guanine(37)-N1)-methyltransferase activity"/>
    <property type="evidence" value="ECO:0007669"/>
    <property type="project" value="UniProtKB-UniRule"/>
</dbReference>
<gene>
    <name evidence="15" type="primary">trmD</name>
    <name evidence="19" type="ORF">COS93_02675</name>
</gene>
<feature type="binding site" evidence="15 16">
    <location>
        <begin position="142"/>
        <end position="147"/>
    </location>
    <ligand>
        <name>S-adenosyl-L-methionine</name>
        <dbReference type="ChEBI" id="CHEBI:59789"/>
    </ligand>
</feature>
<dbReference type="SUPFAM" id="SSF75217">
    <property type="entry name" value="alpha/beta knot"/>
    <property type="match status" value="1"/>
</dbReference>
<dbReference type="InterPro" id="IPR023148">
    <property type="entry name" value="tRNA_m1G_MeTrfase_C_sf"/>
</dbReference>
<evidence type="ECO:0000256" key="17">
    <source>
        <dbReference type="RuleBase" id="RU003464"/>
    </source>
</evidence>
<evidence type="ECO:0000256" key="5">
    <source>
        <dbReference type="ARBA" id="ARBA00012807"/>
    </source>
</evidence>
<evidence type="ECO:0000256" key="2">
    <source>
        <dbReference type="ARBA" id="ARBA00004496"/>
    </source>
</evidence>
<protein>
    <recommendedName>
        <fullName evidence="6 15">tRNA (guanine-N(1)-)-methyltransferase</fullName>
        <ecNumber evidence="5 15">2.1.1.228</ecNumber>
    </recommendedName>
    <alternativeName>
        <fullName evidence="12 15">M1G-methyltransferase</fullName>
    </alternativeName>
    <alternativeName>
        <fullName evidence="13 15">tRNA [GM37] methyltransferase</fullName>
    </alternativeName>
</protein>
<evidence type="ECO:0000313" key="19">
    <source>
        <dbReference type="EMBL" id="PIU46367.1"/>
    </source>
</evidence>
<dbReference type="Proteomes" id="UP000228777">
    <property type="component" value="Unassembled WGS sequence"/>
</dbReference>
<dbReference type="PIRSF" id="PIRSF000386">
    <property type="entry name" value="tRNA_mtase"/>
    <property type="match status" value="1"/>
</dbReference>
<comment type="similarity">
    <text evidence="3 15 17">Belongs to the RNA methyltransferase TrmD family.</text>
</comment>
<dbReference type="EMBL" id="PEWP01000055">
    <property type="protein sequence ID" value="PIU46367.1"/>
    <property type="molecule type" value="Genomic_DNA"/>
</dbReference>
<evidence type="ECO:0000256" key="16">
    <source>
        <dbReference type="PIRSR" id="PIRSR000386-1"/>
    </source>
</evidence>
<proteinExistence type="inferred from homology"/>
<dbReference type="HAMAP" id="MF_00605">
    <property type="entry name" value="TrmD"/>
    <property type="match status" value="1"/>
</dbReference>
<feature type="domain" description="tRNA methyltransferase TRMD/TRM10-type" evidence="18">
    <location>
        <begin position="1"/>
        <end position="228"/>
    </location>
</feature>
<evidence type="ECO:0000256" key="3">
    <source>
        <dbReference type="ARBA" id="ARBA00007630"/>
    </source>
</evidence>
<dbReference type="InterPro" id="IPR002649">
    <property type="entry name" value="tRNA_m1G_MeTrfase_TrmD"/>
</dbReference>
<comment type="caution">
    <text evidence="19">The sequence shown here is derived from an EMBL/GenBank/DDBJ whole genome shotgun (WGS) entry which is preliminary data.</text>
</comment>